<dbReference type="Proteomes" id="UP001608902">
    <property type="component" value="Unassembled WGS sequence"/>
</dbReference>
<sequence length="92" mass="10386">MNFFICFGFIFVLSIVGIWQCSEAIPLQDETSSALQLKGSSAVAHSRTKRCFFGCCGCCMCCCCCGFFGRRKREALRNLKIKHLEAVLKRFN</sequence>
<evidence type="ECO:0000313" key="2">
    <source>
        <dbReference type="EMBL" id="MFH4976173.1"/>
    </source>
</evidence>
<name>A0ABD6E813_9BILA</name>
<keyword evidence="1" id="KW-0732">Signal</keyword>
<organism evidence="2 3">
    <name type="scientific">Gnathostoma spinigerum</name>
    <dbReference type="NCBI Taxonomy" id="75299"/>
    <lineage>
        <taxon>Eukaryota</taxon>
        <taxon>Metazoa</taxon>
        <taxon>Ecdysozoa</taxon>
        <taxon>Nematoda</taxon>
        <taxon>Chromadorea</taxon>
        <taxon>Rhabditida</taxon>
        <taxon>Spirurina</taxon>
        <taxon>Gnathostomatomorpha</taxon>
        <taxon>Gnathostomatoidea</taxon>
        <taxon>Gnathostomatidae</taxon>
        <taxon>Gnathostoma</taxon>
    </lineage>
</organism>
<gene>
    <name evidence="2" type="ORF">AB6A40_002882</name>
</gene>
<dbReference type="EMBL" id="JBGFUD010001359">
    <property type="protein sequence ID" value="MFH4976173.1"/>
    <property type="molecule type" value="Genomic_DNA"/>
</dbReference>
<evidence type="ECO:0008006" key="4">
    <source>
        <dbReference type="Google" id="ProtNLM"/>
    </source>
</evidence>
<feature type="chain" id="PRO_5044863774" description="Hepcidin" evidence="1">
    <location>
        <begin position="25"/>
        <end position="92"/>
    </location>
</feature>
<keyword evidence="3" id="KW-1185">Reference proteome</keyword>
<comment type="caution">
    <text evidence="2">The sequence shown here is derived from an EMBL/GenBank/DDBJ whole genome shotgun (WGS) entry which is preliminary data.</text>
</comment>
<reference evidence="2 3" key="1">
    <citation type="submission" date="2024-08" db="EMBL/GenBank/DDBJ databases">
        <title>Gnathostoma spinigerum genome.</title>
        <authorList>
            <person name="Gonzalez-Bertolin B."/>
            <person name="Monzon S."/>
            <person name="Zaballos A."/>
            <person name="Jimenez P."/>
            <person name="Dekumyoy P."/>
            <person name="Varona S."/>
            <person name="Cuesta I."/>
            <person name="Sumanam S."/>
            <person name="Adisakwattana P."/>
            <person name="Gasser R.B."/>
            <person name="Hernandez-Gonzalez A."/>
            <person name="Young N.D."/>
            <person name="Perteguer M.J."/>
        </authorList>
    </citation>
    <scope>NUCLEOTIDE SEQUENCE [LARGE SCALE GENOMIC DNA]</scope>
    <source>
        <strain evidence="2">AL3</strain>
        <tissue evidence="2">Liver</tissue>
    </source>
</reference>
<accession>A0ABD6E813</accession>
<evidence type="ECO:0000256" key="1">
    <source>
        <dbReference type="SAM" id="SignalP"/>
    </source>
</evidence>
<proteinExistence type="predicted"/>
<dbReference type="AlphaFoldDB" id="A0ABD6E813"/>
<feature type="signal peptide" evidence="1">
    <location>
        <begin position="1"/>
        <end position="24"/>
    </location>
</feature>
<protein>
    <recommendedName>
        <fullName evidence="4">Hepcidin</fullName>
    </recommendedName>
</protein>
<evidence type="ECO:0000313" key="3">
    <source>
        <dbReference type="Proteomes" id="UP001608902"/>
    </source>
</evidence>